<dbReference type="Proteomes" id="UP000002624">
    <property type="component" value="Unassembled WGS sequence"/>
</dbReference>
<gene>
    <name evidence="2" type="ORF">HCDG_01791</name>
</gene>
<dbReference type="EMBL" id="GG692420">
    <property type="protein sequence ID" value="EER43761.1"/>
    <property type="molecule type" value="Genomic_DNA"/>
</dbReference>
<proteinExistence type="predicted"/>
<reference evidence="3" key="1">
    <citation type="submission" date="2009-05" db="EMBL/GenBank/DDBJ databases">
        <title>The genome sequence of Ajellomyces capsulatus strain H143.</title>
        <authorList>
            <person name="Champion M."/>
            <person name="Cuomo C.A."/>
            <person name="Ma L.-J."/>
            <person name="Henn M.R."/>
            <person name="Sil A."/>
            <person name="Goldman B."/>
            <person name="Young S.K."/>
            <person name="Kodira C.D."/>
            <person name="Zeng Q."/>
            <person name="Koehrsen M."/>
            <person name="Alvarado L."/>
            <person name="Berlin A.M."/>
            <person name="Borenstein D."/>
            <person name="Chen Z."/>
            <person name="Engels R."/>
            <person name="Freedman E."/>
            <person name="Gellesch M."/>
            <person name="Goldberg J."/>
            <person name="Griggs A."/>
            <person name="Gujja S."/>
            <person name="Heiman D.I."/>
            <person name="Hepburn T.A."/>
            <person name="Howarth C."/>
            <person name="Jen D."/>
            <person name="Larson L."/>
            <person name="Lewis B."/>
            <person name="Mehta T."/>
            <person name="Park D."/>
            <person name="Pearson M."/>
            <person name="Roberts A."/>
            <person name="Saif S."/>
            <person name="Shea T.D."/>
            <person name="Shenoy N."/>
            <person name="Sisk P."/>
            <person name="Stolte C."/>
            <person name="Sykes S."/>
            <person name="Walk T."/>
            <person name="White J."/>
            <person name="Yandava C."/>
            <person name="Klein B."/>
            <person name="McEwen J.G."/>
            <person name="Puccia R."/>
            <person name="Goldman G.H."/>
            <person name="Felipe M.S."/>
            <person name="Nino-Vega G."/>
            <person name="San-Blas G."/>
            <person name="Taylor J.W."/>
            <person name="Mendoza L."/>
            <person name="Galagan J.E."/>
            <person name="Nusbaum C."/>
            <person name="Birren B.W."/>
        </authorList>
    </citation>
    <scope>NUCLEOTIDE SEQUENCE [LARGE SCALE GENOMIC DNA]</scope>
    <source>
        <strain evidence="3">H143</strain>
    </source>
</reference>
<evidence type="ECO:0000256" key="1">
    <source>
        <dbReference type="SAM" id="MobiDB-lite"/>
    </source>
</evidence>
<protein>
    <submittedName>
        <fullName evidence="2">Uncharacterized protein</fullName>
    </submittedName>
</protein>
<accession>C6H5U0</accession>
<dbReference type="VEuPathDB" id="FungiDB:HCDG_01791"/>
<evidence type="ECO:0000313" key="3">
    <source>
        <dbReference type="Proteomes" id="UP000002624"/>
    </source>
</evidence>
<name>C6H5U0_AJECH</name>
<evidence type="ECO:0000313" key="2">
    <source>
        <dbReference type="EMBL" id="EER43761.1"/>
    </source>
</evidence>
<feature type="region of interest" description="Disordered" evidence="1">
    <location>
        <begin position="162"/>
        <end position="182"/>
    </location>
</feature>
<dbReference type="OrthoDB" id="10464602at2759"/>
<sequence>MSTFFGFNVSDRYRAAELLLDIFKHSIPSNSALHAVAATVSFPLQTLMILNASLKVVSRAYTDPYLEALTPVISMTTMPNIISFSGALVINRDEEGKVSVSLCICISRGLYFCKNHRLKNVLARIRACFISARRQRDPAFISNHEVELITVLFLGLREKARLHSGSPSPPPQPPNRGNWTIGESSLSGSDGGVSVRDSLVLHLKAPTIPALNTHVPILVVKLGPSGDQKGPPNSPSVAERPIEISITILVCFSTFCISLINGLTVNYLVLFGPAVVFWGCIDVRPALIVEIGPWNNAVRFSSSLFCPMLMHSSSCQILSAMQHLLLFGERLEWLKQAPRAARTVVGKSGWRDSQSPQRRCYLSDLRDDEQTRPRSSPLSPLDRTAIIRGTWSYVQESVSPTPRNNLCQSPLILNNFMIHESGA</sequence>
<organism evidence="2 3">
    <name type="scientific">Ajellomyces capsulatus (strain H143)</name>
    <name type="common">Darling's disease fungus</name>
    <name type="synonym">Histoplasma capsulatum</name>
    <dbReference type="NCBI Taxonomy" id="544712"/>
    <lineage>
        <taxon>Eukaryota</taxon>
        <taxon>Fungi</taxon>
        <taxon>Dikarya</taxon>
        <taxon>Ascomycota</taxon>
        <taxon>Pezizomycotina</taxon>
        <taxon>Eurotiomycetes</taxon>
        <taxon>Eurotiomycetidae</taxon>
        <taxon>Onygenales</taxon>
        <taxon>Ajellomycetaceae</taxon>
        <taxon>Histoplasma</taxon>
    </lineage>
</organism>
<dbReference type="AlphaFoldDB" id="C6H5U0"/>
<dbReference type="HOGENOM" id="CLU_648850_0_0_1"/>